<gene>
    <name evidence="3" type="ORF">U0R10_07720</name>
</gene>
<feature type="transmembrane region" description="Helical" evidence="1">
    <location>
        <begin position="50"/>
        <end position="71"/>
    </location>
</feature>
<feature type="transmembrane region" description="Helical" evidence="1">
    <location>
        <begin position="20"/>
        <end position="38"/>
    </location>
</feature>
<dbReference type="InterPro" id="IPR036909">
    <property type="entry name" value="Cyt_c-like_dom_sf"/>
</dbReference>
<dbReference type="SUPFAM" id="SSF46626">
    <property type="entry name" value="Cytochrome c"/>
    <property type="match status" value="1"/>
</dbReference>
<feature type="domain" description="Cytochrome C Planctomycete-type" evidence="2">
    <location>
        <begin position="187"/>
        <end position="246"/>
    </location>
</feature>
<comment type="caution">
    <text evidence="3">The sequence shown here is derived from an EMBL/GenBank/DDBJ whole genome shotgun (WGS) entry which is preliminary data.</text>
</comment>
<dbReference type="PANTHER" id="PTHR35889:SF3">
    <property type="entry name" value="F-BOX DOMAIN-CONTAINING PROTEIN"/>
    <property type="match status" value="1"/>
</dbReference>
<dbReference type="InterPro" id="IPR011429">
    <property type="entry name" value="Cyt_c_Planctomycete-type"/>
</dbReference>
<evidence type="ECO:0000313" key="3">
    <source>
        <dbReference type="EMBL" id="MFD3394503.1"/>
    </source>
</evidence>
<feature type="transmembrane region" description="Helical" evidence="1">
    <location>
        <begin position="114"/>
        <end position="130"/>
    </location>
</feature>
<keyword evidence="4" id="KW-1185">Reference proteome</keyword>
<dbReference type="EMBL" id="JBBKXZ010000002">
    <property type="protein sequence ID" value="MFD3394503.1"/>
    <property type="molecule type" value="Genomic_DNA"/>
</dbReference>
<keyword evidence="1" id="KW-0812">Transmembrane</keyword>
<feature type="transmembrane region" description="Helical" evidence="1">
    <location>
        <begin position="83"/>
        <end position="102"/>
    </location>
</feature>
<name>A0ABW6DG83_9BACT</name>
<dbReference type="SUPFAM" id="SSF52047">
    <property type="entry name" value="RNI-like"/>
    <property type="match status" value="1"/>
</dbReference>
<organism evidence="3 4">
    <name type="scientific">Aquirufa avitistagni</name>
    <dbReference type="NCBI Taxonomy" id="3104728"/>
    <lineage>
        <taxon>Bacteria</taxon>
        <taxon>Pseudomonadati</taxon>
        <taxon>Bacteroidota</taxon>
        <taxon>Cytophagia</taxon>
        <taxon>Cytophagales</taxon>
        <taxon>Flectobacillaceae</taxon>
        <taxon>Aquirufa</taxon>
    </lineage>
</organism>
<dbReference type="InterPro" id="IPR032675">
    <property type="entry name" value="LRR_dom_sf"/>
</dbReference>
<reference evidence="3 4" key="1">
    <citation type="submission" date="2024-03" db="EMBL/GenBank/DDBJ databases">
        <title>Aquirufa genome sequencing.</title>
        <authorList>
            <person name="Pitt A."/>
            <person name="Hahn M.W."/>
        </authorList>
    </citation>
    <scope>NUCLEOTIDE SEQUENCE [LARGE SCALE GENOMIC DNA]</scope>
    <source>
        <strain evidence="3 4">OSTEICH-129V</strain>
    </source>
</reference>
<accession>A0ABW6DG83</accession>
<evidence type="ECO:0000313" key="4">
    <source>
        <dbReference type="Proteomes" id="UP001598138"/>
    </source>
</evidence>
<keyword evidence="1" id="KW-0472">Membrane</keyword>
<evidence type="ECO:0000256" key="1">
    <source>
        <dbReference type="SAM" id="Phobius"/>
    </source>
</evidence>
<dbReference type="PANTHER" id="PTHR35889">
    <property type="entry name" value="CYCLOINULO-OLIGOSACCHARIDE FRUCTANOTRANSFERASE-RELATED"/>
    <property type="match status" value="1"/>
</dbReference>
<proteinExistence type="predicted"/>
<dbReference type="Proteomes" id="UP001598138">
    <property type="component" value="Unassembled WGS sequence"/>
</dbReference>
<keyword evidence="1" id="KW-1133">Transmembrane helix</keyword>
<dbReference type="Gene3D" id="3.80.10.10">
    <property type="entry name" value="Ribonuclease Inhibitor"/>
    <property type="match status" value="1"/>
</dbReference>
<sequence>MTIAEAGQSWLIFWGHFHPMLVHLPIGMFFIAGILHFFSKQSADIQSVIVRILIWTSAFACNSAAMGWALGQSGEYDPNALQIHQWLGISTCVLSVGLTYVLRAGMNHRLTNSLFVLSLLCLTITGHYGGNLTHGSDYLSASLPGSARKILGMKEAEAERKEVTKIANLPEAIVYTQLVKPVLTQKCISCHNDQKQKGKLRLDSPDFILKGGEDGPILTAGKPLASELIKRLLLDPNDEHHMPPKGKTPLSEHEIALLHWWVQHGADFTKKVSQLPVDEKIKPVLASLANGEVSRESPVFEKTVDAADEADLARIRTHGLLANPISKDQNFIEINAINAPRVTSKELADLSKIQDQIVRLKLGNTAVGGDFMKDIAAMPLLILLDLNHTKIADQDLESLKNLAYLESLNLVGTPISDRGLAHLAKIKSLKRVYLWQTRVSEKGVAQLKKMRPDLAIQSGFKGQWPLEIDSAKLKLAE</sequence>
<evidence type="ECO:0000259" key="2">
    <source>
        <dbReference type="Pfam" id="PF07635"/>
    </source>
</evidence>
<dbReference type="RefSeq" id="WP_377983385.1">
    <property type="nucleotide sequence ID" value="NZ_JBBKXZ010000002.1"/>
</dbReference>
<dbReference type="Pfam" id="PF07635">
    <property type="entry name" value="PSCyt1"/>
    <property type="match status" value="1"/>
</dbReference>
<protein>
    <submittedName>
        <fullName evidence="3">C-type cytochrome domain-containing protein</fullName>
    </submittedName>
</protein>